<comment type="similarity">
    <text evidence="2">Belongs to the MipA/OmpV family.</text>
</comment>
<dbReference type="Pfam" id="PF06629">
    <property type="entry name" value="MipA"/>
    <property type="match status" value="1"/>
</dbReference>
<dbReference type="Proteomes" id="UP000189800">
    <property type="component" value="Unassembled WGS sequence"/>
</dbReference>
<dbReference type="STRING" id="470453.B0680_04075"/>
<keyword evidence="8" id="KW-1185">Reference proteome</keyword>
<evidence type="ECO:0000256" key="6">
    <source>
        <dbReference type="SAM" id="SignalP"/>
    </source>
</evidence>
<dbReference type="EMBL" id="MUYU01000009">
    <property type="protein sequence ID" value="OOS24614.1"/>
    <property type="molecule type" value="Genomic_DNA"/>
</dbReference>
<evidence type="ECO:0000256" key="5">
    <source>
        <dbReference type="ARBA" id="ARBA00023237"/>
    </source>
</evidence>
<feature type="chain" id="PRO_5010539186" evidence="6">
    <location>
        <begin position="21"/>
        <end position="257"/>
    </location>
</feature>
<sequence length="257" mass="28439">MRPQSAPFKSVMALALLPLASVSPSGQLPVDKDAKLSVGINATYNSSAYAIDNGISVMPQAFYDNNRLYIEGAEAGFYPYKDSKNHVRVGVSYDGRDFDPSDALADTHKNLDKRDWSVLAHASYMHITPYGGFKIKATTDALSRHDGQTISLSHLSKFNKDKLTVYPEFGAVWQSKDYNQYYYGVSADESTRTGVAQYNADSGFMPFATVTASYQLTNDISVFGNQRVEWLSSAQKNSPLTDDALDTKTRIGINYKF</sequence>
<gene>
    <name evidence="7" type="ORF">B0680_04075</name>
</gene>
<dbReference type="InterPro" id="IPR010583">
    <property type="entry name" value="MipA"/>
</dbReference>
<evidence type="ECO:0000313" key="8">
    <source>
        <dbReference type="Proteomes" id="UP000189800"/>
    </source>
</evidence>
<keyword evidence="4" id="KW-0472">Membrane</keyword>
<evidence type="ECO:0000256" key="3">
    <source>
        <dbReference type="ARBA" id="ARBA00022729"/>
    </source>
</evidence>
<name>A0A1T0CQN0_9GAMM</name>
<keyword evidence="5" id="KW-0998">Cell outer membrane</keyword>
<dbReference type="AlphaFoldDB" id="A0A1T0CQN0"/>
<dbReference type="GO" id="GO:0009279">
    <property type="term" value="C:cell outer membrane"/>
    <property type="evidence" value="ECO:0007669"/>
    <property type="project" value="UniProtKB-SubCell"/>
</dbReference>
<comment type="caution">
    <text evidence="7">The sequence shown here is derived from an EMBL/GenBank/DDBJ whole genome shotgun (WGS) entry which is preliminary data.</text>
</comment>
<dbReference type="PANTHER" id="PTHR38776:SF1">
    <property type="entry name" value="MLTA-INTERACTING PROTEIN-RELATED"/>
    <property type="match status" value="1"/>
</dbReference>
<evidence type="ECO:0000313" key="7">
    <source>
        <dbReference type="EMBL" id="OOS24614.1"/>
    </source>
</evidence>
<evidence type="ECO:0000256" key="2">
    <source>
        <dbReference type="ARBA" id="ARBA00005722"/>
    </source>
</evidence>
<keyword evidence="3 6" id="KW-0732">Signal</keyword>
<evidence type="ECO:0000256" key="4">
    <source>
        <dbReference type="ARBA" id="ARBA00023136"/>
    </source>
</evidence>
<protein>
    <submittedName>
        <fullName evidence="7">Structural protein MipA</fullName>
    </submittedName>
</protein>
<accession>A0A1T0CQN0</accession>
<feature type="signal peptide" evidence="6">
    <location>
        <begin position="1"/>
        <end position="20"/>
    </location>
</feature>
<dbReference type="RefSeq" id="WP_228143745.1">
    <property type="nucleotide sequence ID" value="NZ_MUYU01000009.1"/>
</dbReference>
<organism evidence="7 8">
    <name type="scientific">Moraxella pluranimalium</name>
    <dbReference type="NCBI Taxonomy" id="470453"/>
    <lineage>
        <taxon>Bacteria</taxon>
        <taxon>Pseudomonadati</taxon>
        <taxon>Pseudomonadota</taxon>
        <taxon>Gammaproteobacteria</taxon>
        <taxon>Moraxellales</taxon>
        <taxon>Moraxellaceae</taxon>
        <taxon>Moraxella</taxon>
    </lineage>
</organism>
<evidence type="ECO:0000256" key="1">
    <source>
        <dbReference type="ARBA" id="ARBA00004442"/>
    </source>
</evidence>
<proteinExistence type="inferred from homology"/>
<dbReference type="PANTHER" id="PTHR38776">
    <property type="entry name" value="MLTA-INTERACTING PROTEIN-RELATED"/>
    <property type="match status" value="1"/>
</dbReference>
<reference evidence="7 8" key="1">
    <citation type="submission" date="2017-02" db="EMBL/GenBank/DDBJ databases">
        <title>Draft genome sequence of Moraxella pluranimalium CCUG 54913T type strain.</title>
        <authorList>
            <person name="Salva-Serra F."/>
            <person name="Engstrom-Jakobsson H."/>
            <person name="Thorell K."/>
            <person name="Jaen-Luchoro D."/>
            <person name="Gonzales-Siles L."/>
            <person name="Karlsson R."/>
            <person name="Yazdan S."/>
            <person name="Boulund F."/>
            <person name="Johnning A."/>
            <person name="Engstrand L."/>
            <person name="Kristiansson E."/>
            <person name="Moore E."/>
        </authorList>
    </citation>
    <scope>NUCLEOTIDE SEQUENCE [LARGE SCALE GENOMIC DNA]</scope>
    <source>
        <strain evidence="7 8">CCUG 54913</strain>
    </source>
</reference>
<comment type="subcellular location">
    <subcellularLocation>
        <location evidence="1">Cell outer membrane</location>
    </subcellularLocation>
</comment>